<dbReference type="Gene3D" id="1.10.1200.10">
    <property type="entry name" value="ACP-like"/>
    <property type="match status" value="1"/>
</dbReference>
<protein>
    <submittedName>
        <fullName evidence="5">Condensation domain-containing protein</fullName>
    </submittedName>
</protein>
<accession>A0ABW6NAW4</accession>
<dbReference type="EMBL" id="JBIALX010000001">
    <property type="protein sequence ID" value="MFF0452270.1"/>
    <property type="molecule type" value="Genomic_DNA"/>
</dbReference>
<evidence type="ECO:0000256" key="1">
    <source>
        <dbReference type="ARBA" id="ARBA00001957"/>
    </source>
</evidence>
<evidence type="ECO:0000259" key="4">
    <source>
        <dbReference type="PROSITE" id="PS50075"/>
    </source>
</evidence>
<dbReference type="Proteomes" id="UP001601521">
    <property type="component" value="Unassembled WGS sequence"/>
</dbReference>
<dbReference type="Pfam" id="PF00668">
    <property type="entry name" value="Condensation"/>
    <property type="match status" value="1"/>
</dbReference>
<dbReference type="Pfam" id="PF00550">
    <property type="entry name" value="PP-binding"/>
    <property type="match status" value="1"/>
</dbReference>
<evidence type="ECO:0000313" key="5">
    <source>
        <dbReference type="EMBL" id="MFF0452270.1"/>
    </source>
</evidence>
<evidence type="ECO:0000256" key="3">
    <source>
        <dbReference type="ARBA" id="ARBA00022553"/>
    </source>
</evidence>
<evidence type="ECO:0000313" key="6">
    <source>
        <dbReference type="Proteomes" id="UP001601521"/>
    </source>
</evidence>
<dbReference type="InterPro" id="IPR036736">
    <property type="entry name" value="ACP-like_sf"/>
</dbReference>
<gene>
    <name evidence="5" type="ORF">ACFYTH_02755</name>
</gene>
<dbReference type="InterPro" id="IPR001242">
    <property type="entry name" value="Condensation_dom"/>
</dbReference>
<dbReference type="SMART" id="SM00823">
    <property type="entry name" value="PKS_PP"/>
    <property type="match status" value="1"/>
</dbReference>
<dbReference type="RefSeq" id="WP_387248576.1">
    <property type="nucleotide sequence ID" value="NZ_JBIALX010000001.1"/>
</dbReference>
<keyword evidence="2" id="KW-0596">Phosphopantetheine</keyword>
<keyword evidence="3" id="KW-0597">Phosphoprotein</keyword>
<dbReference type="PROSITE" id="PS00012">
    <property type="entry name" value="PHOSPHOPANTETHEINE"/>
    <property type="match status" value="1"/>
</dbReference>
<sequence length="575" mass="59243">MSDSPVPNTTAPATTAPAHAAAATAPAHAAAATVSRTGGRGIPLSPAQQAALLPERLRGVAATNLFLALEITGDLDPAGLDRAAVAAVSRHDILRTVYPDDRRIPYQRVVDAPETVVETVETASSALDAALRSDAAHRIDPVRELPIRIRLHRTPGRDILSITAHPVAADDRSLELLAAEVAGRTTAEPVTQYRGYAMAQMKSLVADAATDPDLGYWLDRLADLPERATLIAPGNSGADSEPAASATRTLRVPEAAFGDRDIELSVVAALAAVLGAAGLGGDVPVGIVDAGRAGAQYNSALGAYANHLVLRIDTGAAPTARALLEQVAELAVAARAHAAARIERITHQLRGAAAVAAGAPFQALVTVRSEVSGPNAREIARRVARPHGVDVVADVVTGAEEVAVTLEFPAALAGSAEIDALSSGIERWLLNVAGEPETAPREDELPTVFERNGASAGGTGLGGKPGTDAERLIADTIREVLELDEDDDIGRADTFFSLGGDSIAALRMVTLLGERGYVLDVQKVFEFPAVHDMAAQLTEAAAAPAAEQSAPVAPMSASGLDPAALAALGKKFAAR</sequence>
<dbReference type="PROSITE" id="PS50075">
    <property type="entry name" value="CARRIER"/>
    <property type="match status" value="1"/>
</dbReference>
<keyword evidence="6" id="KW-1185">Reference proteome</keyword>
<dbReference type="InterPro" id="IPR020806">
    <property type="entry name" value="PKS_PP-bd"/>
</dbReference>
<comment type="cofactor">
    <cofactor evidence="1">
        <name>pantetheine 4'-phosphate</name>
        <dbReference type="ChEBI" id="CHEBI:47942"/>
    </cofactor>
</comment>
<dbReference type="PANTHER" id="PTHR45527:SF1">
    <property type="entry name" value="FATTY ACID SYNTHASE"/>
    <property type="match status" value="1"/>
</dbReference>
<dbReference type="InterPro" id="IPR006162">
    <property type="entry name" value="Ppantetheine_attach_site"/>
</dbReference>
<dbReference type="PANTHER" id="PTHR45527">
    <property type="entry name" value="NONRIBOSOMAL PEPTIDE SYNTHETASE"/>
    <property type="match status" value="1"/>
</dbReference>
<dbReference type="Gene3D" id="3.30.559.10">
    <property type="entry name" value="Chloramphenicol acetyltransferase-like domain"/>
    <property type="match status" value="1"/>
</dbReference>
<dbReference type="InterPro" id="IPR009081">
    <property type="entry name" value="PP-bd_ACP"/>
</dbReference>
<dbReference type="SUPFAM" id="SSF47336">
    <property type="entry name" value="ACP-like"/>
    <property type="match status" value="1"/>
</dbReference>
<organism evidence="5 6">
    <name type="scientific">Nocardia africana</name>
    <dbReference type="NCBI Taxonomy" id="134964"/>
    <lineage>
        <taxon>Bacteria</taxon>
        <taxon>Bacillati</taxon>
        <taxon>Actinomycetota</taxon>
        <taxon>Actinomycetes</taxon>
        <taxon>Mycobacteriales</taxon>
        <taxon>Nocardiaceae</taxon>
        <taxon>Nocardia</taxon>
    </lineage>
</organism>
<proteinExistence type="predicted"/>
<name>A0ABW6NAW4_9NOCA</name>
<evidence type="ECO:0000256" key="2">
    <source>
        <dbReference type="ARBA" id="ARBA00022450"/>
    </source>
</evidence>
<feature type="domain" description="Carrier" evidence="4">
    <location>
        <begin position="467"/>
        <end position="541"/>
    </location>
</feature>
<dbReference type="SUPFAM" id="SSF52777">
    <property type="entry name" value="CoA-dependent acyltransferases"/>
    <property type="match status" value="2"/>
</dbReference>
<comment type="caution">
    <text evidence="5">The sequence shown here is derived from an EMBL/GenBank/DDBJ whole genome shotgun (WGS) entry which is preliminary data.</text>
</comment>
<dbReference type="InterPro" id="IPR023213">
    <property type="entry name" value="CAT-like_dom_sf"/>
</dbReference>
<reference evidence="5 6" key="1">
    <citation type="submission" date="2024-10" db="EMBL/GenBank/DDBJ databases">
        <title>The Natural Products Discovery Center: Release of the First 8490 Sequenced Strains for Exploring Actinobacteria Biosynthetic Diversity.</title>
        <authorList>
            <person name="Kalkreuter E."/>
            <person name="Kautsar S.A."/>
            <person name="Yang D."/>
            <person name="Bader C.D."/>
            <person name="Teijaro C.N."/>
            <person name="Fluegel L."/>
            <person name="Davis C.M."/>
            <person name="Simpson J.R."/>
            <person name="Lauterbach L."/>
            <person name="Steele A.D."/>
            <person name="Gui C."/>
            <person name="Meng S."/>
            <person name="Li G."/>
            <person name="Viehrig K."/>
            <person name="Ye F."/>
            <person name="Su P."/>
            <person name="Kiefer A.F."/>
            <person name="Nichols A."/>
            <person name="Cepeda A.J."/>
            <person name="Yan W."/>
            <person name="Fan B."/>
            <person name="Jiang Y."/>
            <person name="Adhikari A."/>
            <person name="Zheng C.-J."/>
            <person name="Schuster L."/>
            <person name="Cowan T.M."/>
            <person name="Smanski M.J."/>
            <person name="Chevrette M.G."/>
            <person name="De Carvalho L.P.S."/>
            <person name="Shen B."/>
        </authorList>
    </citation>
    <scope>NUCLEOTIDE SEQUENCE [LARGE SCALE GENOMIC DNA]</scope>
    <source>
        <strain evidence="5 6">NPDC004550</strain>
    </source>
</reference>
<dbReference type="Gene3D" id="3.30.559.30">
    <property type="entry name" value="Nonribosomal peptide synthetase, condensation domain"/>
    <property type="match status" value="1"/>
</dbReference>